<dbReference type="GO" id="GO:0036088">
    <property type="term" value="P:D-serine catabolic process"/>
    <property type="evidence" value="ECO:0007669"/>
    <property type="project" value="TreeGrafter"/>
</dbReference>
<dbReference type="PANTHER" id="PTHR28004:SF2">
    <property type="entry name" value="D-SERINE DEHYDRATASE"/>
    <property type="match status" value="1"/>
</dbReference>
<dbReference type="SMART" id="SM01119">
    <property type="entry name" value="D-ser_dehydrat"/>
    <property type="match status" value="1"/>
</dbReference>
<dbReference type="GO" id="GO:0008721">
    <property type="term" value="F:D-serine ammonia-lyase activity"/>
    <property type="evidence" value="ECO:0007669"/>
    <property type="project" value="TreeGrafter"/>
</dbReference>
<dbReference type="Gene3D" id="3.20.20.10">
    <property type="entry name" value="Alanine racemase"/>
    <property type="match status" value="1"/>
</dbReference>
<dbReference type="InterPro" id="IPR029066">
    <property type="entry name" value="PLP-binding_barrel"/>
</dbReference>
<feature type="domain" description="D-serine dehydratase-like" evidence="3">
    <location>
        <begin position="250"/>
        <end position="347"/>
    </location>
</feature>
<organism evidence="4 5">
    <name type="scientific">Hydrogenispora ethanolica</name>
    <dbReference type="NCBI Taxonomy" id="1082276"/>
    <lineage>
        <taxon>Bacteria</taxon>
        <taxon>Bacillati</taxon>
        <taxon>Bacillota</taxon>
        <taxon>Hydrogenispora</taxon>
    </lineage>
</organism>
<evidence type="ECO:0000256" key="2">
    <source>
        <dbReference type="ARBA" id="ARBA00023239"/>
    </source>
</evidence>
<comment type="caution">
    <text evidence="4">The sequence shown here is derived from an EMBL/GenBank/DDBJ whole genome shotgun (WGS) entry which is preliminary data.</text>
</comment>
<reference evidence="4 5" key="1">
    <citation type="submission" date="2019-03" db="EMBL/GenBank/DDBJ databases">
        <title>Genomic Encyclopedia of Type Strains, Phase IV (KMG-IV): sequencing the most valuable type-strain genomes for metagenomic binning, comparative biology and taxonomic classification.</title>
        <authorList>
            <person name="Goeker M."/>
        </authorList>
    </citation>
    <scope>NUCLEOTIDE SEQUENCE [LARGE SCALE GENOMIC DNA]</scope>
    <source>
        <strain evidence="4 5">LX-B</strain>
    </source>
</reference>
<dbReference type="InterPro" id="IPR051466">
    <property type="entry name" value="D-amino_acid_metab_enzyme"/>
</dbReference>
<evidence type="ECO:0000259" key="3">
    <source>
        <dbReference type="SMART" id="SM01119"/>
    </source>
</evidence>
<dbReference type="InterPro" id="IPR042208">
    <property type="entry name" value="D-ser_dehydrat-like_sf"/>
</dbReference>
<dbReference type="Gene3D" id="2.40.37.20">
    <property type="entry name" value="D-serine dehydratase-like domain"/>
    <property type="match status" value="1"/>
</dbReference>
<accession>A0A4V2QF08</accession>
<evidence type="ECO:0000313" key="4">
    <source>
        <dbReference type="EMBL" id="TCL70087.1"/>
    </source>
</evidence>
<evidence type="ECO:0000313" key="5">
    <source>
        <dbReference type="Proteomes" id="UP000295008"/>
    </source>
</evidence>
<keyword evidence="5" id="KW-1185">Reference proteome</keyword>
<dbReference type="Proteomes" id="UP000295008">
    <property type="component" value="Unassembled WGS sequence"/>
</dbReference>
<dbReference type="EMBL" id="SLUN01000010">
    <property type="protein sequence ID" value="TCL70087.1"/>
    <property type="molecule type" value="Genomic_DNA"/>
</dbReference>
<dbReference type="SUPFAM" id="SSF51419">
    <property type="entry name" value="PLP-binding barrel"/>
    <property type="match status" value="1"/>
</dbReference>
<dbReference type="AlphaFoldDB" id="A0A4V2QF08"/>
<dbReference type="PANTHER" id="PTHR28004">
    <property type="entry name" value="ZGC:162816-RELATED"/>
    <property type="match status" value="1"/>
</dbReference>
<comment type="similarity">
    <text evidence="1">Belongs to the DSD1 family.</text>
</comment>
<evidence type="ECO:0000256" key="1">
    <source>
        <dbReference type="ARBA" id="ARBA00005323"/>
    </source>
</evidence>
<dbReference type="InterPro" id="IPR026956">
    <property type="entry name" value="D-ser_dehydrat-like_dom"/>
</dbReference>
<dbReference type="InterPro" id="IPR001608">
    <property type="entry name" value="Ala_racemase_N"/>
</dbReference>
<keyword evidence="2" id="KW-0456">Lyase</keyword>
<name>A0A4V2QF08_HYDET</name>
<sequence>MNLETPCLVVDEAIMKRNIARMAEVAAKNGCKLRPHTKTHKIPAIARLQVAAGADGITVAKVGEAEVMAEQGLSDIFIAYPVIGTGKIARVLALNRRIRLIVGVDSIAGATALSEAALADGQTIEVRLEVDTGMHRTGVGYEQALEFAKTLAGFSGIRLTGIFTFKGLIYEGKATLDREKAGLEEGRLLVDLAEKLRQAGIAIRDVSVGSTPTAAYAAQVPGVTEIRPGTYVFNDTMLANLGVCSPEDCALSVLTTVVSRAADYAVVDGGNKTFSTDAAQGVFPYYLKGYGRTVGDDQLILERLSEEHGIVSILPGAGEIRVGDVLAIIPNHVCTTVNLHDKLYLRRDGRIVGEAAIAGRGKVS</sequence>
<dbReference type="Pfam" id="PF01168">
    <property type="entry name" value="Ala_racemase_N"/>
    <property type="match status" value="1"/>
</dbReference>
<gene>
    <name evidence="4" type="ORF">EDC14_101076</name>
</gene>
<dbReference type="Pfam" id="PF14031">
    <property type="entry name" value="D-ser_dehydrat"/>
    <property type="match status" value="1"/>
</dbReference>
<protein>
    <submittedName>
        <fullName evidence="4">D-serine deaminase-like pyridoxal phosphate-dependent protein</fullName>
    </submittedName>
</protein>
<dbReference type="RefSeq" id="WP_243662880.1">
    <property type="nucleotide sequence ID" value="NZ_SLUN01000010.1"/>
</dbReference>
<proteinExistence type="inferred from homology"/>